<feature type="transmembrane region" description="Helical" evidence="10">
    <location>
        <begin position="284"/>
        <end position="306"/>
    </location>
</feature>
<dbReference type="InterPro" id="IPR045349">
    <property type="entry name" value="SLC41A1-3"/>
</dbReference>
<name>A0A367KXY7_RHIST</name>
<dbReference type="GO" id="GO:0008324">
    <property type="term" value="F:monoatomic cation transmembrane transporter activity"/>
    <property type="evidence" value="ECO:0007669"/>
    <property type="project" value="InterPro"/>
</dbReference>
<dbReference type="GO" id="GO:0005886">
    <property type="term" value="C:plasma membrane"/>
    <property type="evidence" value="ECO:0007669"/>
    <property type="project" value="TreeGrafter"/>
</dbReference>
<organism evidence="12 13">
    <name type="scientific">Rhizopus stolonifer</name>
    <name type="common">Rhizopus nigricans</name>
    <dbReference type="NCBI Taxonomy" id="4846"/>
    <lineage>
        <taxon>Eukaryota</taxon>
        <taxon>Fungi</taxon>
        <taxon>Fungi incertae sedis</taxon>
        <taxon>Mucoromycota</taxon>
        <taxon>Mucoromycotina</taxon>
        <taxon>Mucoromycetes</taxon>
        <taxon>Mucorales</taxon>
        <taxon>Mucorineae</taxon>
        <taxon>Rhizopodaceae</taxon>
        <taxon>Rhizopus</taxon>
    </lineage>
</organism>
<keyword evidence="3" id="KW-0813">Transport</keyword>
<dbReference type="Gene3D" id="1.10.357.20">
    <property type="entry name" value="SLC41 divalent cation transporters, integral membrane domain"/>
    <property type="match status" value="2"/>
</dbReference>
<evidence type="ECO:0000256" key="4">
    <source>
        <dbReference type="ARBA" id="ARBA00022692"/>
    </source>
</evidence>
<dbReference type="PANTHER" id="PTHR16228">
    <property type="entry name" value="DIVALENT CATION TRANSPORTER SOLUTE CARRIER FAMILY 41"/>
    <property type="match status" value="1"/>
</dbReference>
<comment type="subcellular location">
    <subcellularLocation>
        <location evidence="1">Membrane</location>
        <topology evidence="1">Multi-pass membrane protein</topology>
    </subcellularLocation>
</comment>
<feature type="transmembrane region" description="Helical" evidence="10">
    <location>
        <begin position="182"/>
        <end position="209"/>
    </location>
</feature>
<evidence type="ECO:0000313" key="13">
    <source>
        <dbReference type="Proteomes" id="UP000253551"/>
    </source>
</evidence>
<feature type="domain" description="SLC41A/MgtE integral membrane" evidence="11">
    <location>
        <begin position="104"/>
        <end position="240"/>
    </location>
</feature>
<dbReference type="OrthoDB" id="666972at2759"/>
<evidence type="ECO:0000256" key="5">
    <source>
        <dbReference type="ARBA" id="ARBA00022842"/>
    </source>
</evidence>
<feature type="transmembrane region" description="Helical" evidence="10">
    <location>
        <begin position="351"/>
        <end position="371"/>
    </location>
</feature>
<evidence type="ECO:0000256" key="3">
    <source>
        <dbReference type="ARBA" id="ARBA00022448"/>
    </source>
</evidence>
<feature type="domain" description="SLC41A/MgtE integral membrane" evidence="11">
    <location>
        <begin position="316"/>
        <end position="437"/>
    </location>
</feature>
<keyword evidence="6 10" id="KW-1133">Transmembrane helix</keyword>
<dbReference type="AlphaFoldDB" id="A0A367KXY7"/>
<evidence type="ECO:0000256" key="8">
    <source>
        <dbReference type="ARBA" id="ARBA00023136"/>
    </source>
</evidence>
<proteinExistence type="inferred from homology"/>
<keyword evidence="4 10" id="KW-0812">Transmembrane</keyword>
<dbReference type="InterPro" id="IPR006667">
    <property type="entry name" value="SLC41_membr_dom"/>
</dbReference>
<dbReference type="InterPro" id="IPR036739">
    <property type="entry name" value="SLC41_membr_dom_sf"/>
</dbReference>
<evidence type="ECO:0000256" key="7">
    <source>
        <dbReference type="ARBA" id="ARBA00023065"/>
    </source>
</evidence>
<evidence type="ECO:0000256" key="10">
    <source>
        <dbReference type="SAM" id="Phobius"/>
    </source>
</evidence>
<dbReference type="Proteomes" id="UP000253551">
    <property type="component" value="Unassembled WGS sequence"/>
</dbReference>
<feature type="transmembrane region" description="Helical" evidence="10">
    <location>
        <begin position="419"/>
        <end position="442"/>
    </location>
</feature>
<reference evidence="12 13" key="1">
    <citation type="journal article" date="2018" name="G3 (Bethesda)">
        <title>Phylogenetic and Phylogenomic Definition of Rhizopus Species.</title>
        <authorList>
            <person name="Gryganskyi A.P."/>
            <person name="Golan J."/>
            <person name="Dolatabadi S."/>
            <person name="Mondo S."/>
            <person name="Robb S."/>
            <person name="Idnurm A."/>
            <person name="Muszewska A."/>
            <person name="Steczkiewicz K."/>
            <person name="Masonjones S."/>
            <person name="Liao H.L."/>
            <person name="Gajdeczka M.T."/>
            <person name="Anike F."/>
            <person name="Vuek A."/>
            <person name="Anishchenko I.M."/>
            <person name="Voigt K."/>
            <person name="de Hoog G.S."/>
            <person name="Smith M.E."/>
            <person name="Heitman J."/>
            <person name="Vilgalys R."/>
            <person name="Stajich J.E."/>
        </authorList>
    </citation>
    <scope>NUCLEOTIDE SEQUENCE [LARGE SCALE GENOMIC DNA]</scope>
    <source>
        <strain evidence="12 13">LSU 92-RS-03</strain>
    </source>
</reference>
<evidence type="ECO:0000259" key="11">
    <source>
        <dbReference type="Pfam" id="PF01769"/>
    </source>
</evidence>
<keyword evidence="13" id="KW-1185">Reference proteome</keyword>
<dbReference type="Pfam" id="PF01769">
    <property type="entry name" value="MgtE"/>
    <property type="match status" value="2"/>
</dbReference>
<dbReference type="SUPFAM" id="SSF161093">
    <property type="entry name" value="MgtE membrane domain-like"/>
    <property type="match status" value="2"/>
</dbReference>
<evidence type="ECO:0000256" key="9">
    <source>
        <dbReference type="SAM" id="MobiDB-lite"/>
    </source>
</evidence>
<feature type="transmembrane region" description="Helical" evidence="10">
    <location>
        <begin position="67"/>
        <end position="85"/>
    </location>
</feature>
<accession>A0A367KXY7</accession>
<feature type="transmembrane region" description="Helical" evidence="10">
    <location>
        <begin position="252"/>
        <end position="272"/>
    </location>
</feature>
<dbReference type="FunFam" id="1.10.357.20:FF:000001">
    <property type="entry name" value="Solute carrier family 41 member 2"/>
    <property type="match status" value="1"/>
</dbReference>
<comment type="caution">
    <text evidence="12">The sequence shown here is derived from an EMBL/GenBank/DDBJ whole genome shotgun (WGS) entry which is preliminary data.</text>
</comment>
<sequence>MPPNYKHVQADAIELLAPGDHLEGQKRRPGHTRSGSTSSFIHFRGPQQIVEEDHNTNKSGNKLASQALPSLVICVIGLIFAGWMMDIYQHWQVFTQVSELFILVPVLLNLKGNLEMNLAARFSTSANMGDLDHPATRNSLVWGNLALIQVQALISGSIAGIFSVILGAFLHPDETIAVGESILVIASSMVSASVSSFVLGLFMCVLIIVSRILKIDPDNIACPMASSLGDVVTLGILAGCANLLLINMESNLSTFLLLSMFVSIPFFGFSVWKNTHVRDLLFSGWSPIIIAMLISSGAGLVLERYVEKFKGLAMLTPILCGLAGNLGSIYASRISTCLHRGVQEQFKIVEYTLLLMNVPVQILFLMIAWVLDIGHLDFTFAFAITYFIVSMICTYSALKMGKSMTLTFWKYKYDPDNYVLPYLTAIIDVICTSLLVISFSWLTANGFASLEAKEEDILN</sequence>
<feature type="region of interest" description="Disordered" evidence="9">
    <location>
        <begin position="21"/>
        <end position="40"/>
    </location>
</feature>
<evidence type="ECO:0000256" key="6">
    <source>
        <dbReference type="ARBA" id="ARBA00022989"/>
    </source>
</evidence>
<evidence type="ECO:0000313" key="12">
    <source>
        <dbReference type="EMBL" id="RCI07071.1"/>
    </source>
</evidence>
<dbReference type="EMBL" id="PJQM01000039">
    <property type="protein sequence ID" value="RCI07071.1"/>
    <property type="molecule type" value="Genomic_DNA"/>
</dbReference>
<keyword evidence="7" id="KW-0406">Ion transport</keyword>
<gene>
    <name evidence="12" type="ORF">CU098_013030</name>
</gene>
<protein>
    <recommendedName>
        <fullName evidence="11">SLC41A/MgtE integral membrane domain-containing protein</fullName>
    </recommendedName>
</protein>
<dbReference type="PANTHER" id="PTHR16228:SF7">
    <property type="entry name" value="SLC41A_MGTE INTEGRAL MEMBRANE DOMAIN-CONTAINING PROTEIN"/>
    <property type="match status" value="1"/>
</dbReference>
<feature type="transmembrane region" description="Helical" evidence="10">
    <location>
        <begin position="377"/>
        <end position="398"/>
    </location>
</feature>
<feature type="transmembrane region" description="Helical" evidence="10">
    <location>
        <begin position="221"/>
        <end position="246"/>
    </location>
</feature>
<feature type="transmembrane region" description="Helical" evidence="10">
    <location>
        <begin position="145"/>
        <end position="170"/>
    </location>
</feature>
<keyword evidence="5" id="KW-0460">Magnesium</keyword>
<evidence type="ECO:0000256" key="1">
    <source>
        <dbReference type="ARBA" id="ARBA00004141"/>
    </source>
</evidence>
<keyword evidence="8 10" id="KW-0472">Membrane</keyword>
<evidence type="ECO:0000256" key="2">
    <source>
        <dbReference type="ARBA" id="ARBA00009749"/>
    </source>
</evidence>
<comment type="similarity">
    <text evidence="2">Belongs to the SLC41A transporter family.</text>
</comment>